<proteinExistence type="predicted"/>
<dbReference type="GeneID" id="91151273"/>
<organism evidence="2 3">
    <name type="scientific">Rhizobium binae</name>
    <dbReference type="NCBI Taxonomy" id="1138190"/>
    <lineage>
        <taxon>Bacteria</taxon>
        <taxon>Pseudomonadati</taxon>
        <taxon>Pseudomonadota</taxon>
        <taxon>Alphaproteobacteria</taxon>
        <taxon>Hyphomicrobiales</taxon>
        <taxon>Rhizobiaceae</taxon>
        <taxon>Rhizobium/Agrobacterium group</taxon>
        <taxon>Rhizobium</taxon>
    </lineage>
</organism>
<keyword evidence="3" id="KW-1185">Reference proteome</keyword>
<dbReference type="InterPro" id="IPR053853">
    <property type="entry name" value="FitA-like_RHH"/>
</dbReference>
<dbReference type="EMBL" id="JBEPMY010000006">
    <property type="protein sequence ID" value="MET3755390.1"/>
    <property type="molecule type" value="Genomic_DNA"/>
</dbReference>
<comment type="caution">
    <text evidence="2">The sequence shown here is derived from an EMBL/GenBank/DDBJ whole genome shotgun (WGS) entry which is preliminary data.</text>
</comment>
<protein>
    <submittedName>
        <fullName evidence="2">Plasmid stability protein</fullName>
    </submittedName>
</protein>
<gene>
    <name evidence="2" type="ORF">ABID08_002761</name>
</gene>
<dbReference type="Pfam" id="PF22513">
    <property type="entry name" value="FitA-like_RHH"/>
    <property type="match status" value="1"/>
</dbReference>
<dbReference type="InterPro" id="IPR010985">
    <property type="entry name" value="Ribbon_hlx_hlx"/>
</dbReference>
<evidence type="ECO:0000313" key="2">
    <source>
        <dbReference type="EMBL" id="MET3755390.1"/>
    </source>
</evidence>
<sequence>MTIRNLDDWLKQRLRLRAVAHGRSMEDEARDFLRTALATNEPIARNLADAIRTRLLSVGGIELDIPRHEPIREPPDFAA</sequence>
<dbReference type="RefSeq" id="WP_246735375.1">
    <property type="nucleotide sequence ID" value="NZ_CP071606.1"/>
</dbReference>
<reference evidence="2 3" key="1">
    <citation type="submission" date="2024-06" db="EMBL/GenBank/DDBJ databases">
        <title>Genomic Encyclopedia of Type Strains, Phase IV (KMG-IV): sequencing the most valuable type-strain genomes for metagenomic binning, comparative biology and taxonomic classification.</title>
        <authorList>
            <person name="Goeker M."/>
        </authorList>
    </citation>
    <scope>NUCLEOTIDE SEQUENCE [LARGE SCALE GENOMIC DNA]</scope>
    <source>
        <strain evidence="2 3">DSM 29288</strain>
    </source>
</reference>
<dbReference type="InterPro" id="IPR013321">
    <property type="entry name" value="Arc_rbn_hlx_hlx"/>
</dbReference>
<name>A0ABV2MG01_9HYPH</name>
<evidence type="ECO:0000259" key="1">
    <source>
        <dbReference type="Pfam" id="PF22513"/>
    </source>
</evidence>
<evidence type="ECO:0000313" key="3">
    <source>
        <dbReference type="Proteomes" id="UP001549077"/>
    </source>
</evidence>
<feature type="domain" description="Antitoxin FitA-like ribbon-helix-helix" evidence="1">
    <location>
        <begin position="1"/>
        <end position="37"/>
    </location>
</feature>
<dbReference type="SUPFAM" id="SSF47598">
    <property type="entry name" value="Ribbon-helix-helix"/>
    <property type="match status" value="1"/>
</dbReference>
<accession>A0ABV2MG01</accession>
<dbReference type="Proteomes" id="UP001549077">
    <property type="component" value="Unassembled WGS sequence"/>
</dbReference>
<dbReference type="Gene3D" id="1.10.1220.10">
    <property type="entry name" value="Met repressor-like"/>
    <property type="match status" value="1"/>
</dbReference>